<feature type="signal peptide" evidence="1">
    <location>
        <begin position="1"/>
        <end position="22"/>
    </location>
</feature>
<dbReference type="RefSeq" id="WP_379903553.1">
    <property type="nucleotide sequence ID" value="NZ_JBHULM010000011.1"/>
</dbReference>
<sequence length="196" mass="20688">MKKTITSLTVFLCFFLVNTVNAQEAYLGDIKLTAVHFVQSGWMECDGSLLPISQNAALFSLLGTQYGGDGVTTFALPDLRGRVPIGQGTGPGLPNYAQGSQGGLYTTTLVEANLPAHNHSVHAVVEDGDSASPTDNFPAGTKLLDKEYSTGTSTTSTVMNANMIGDTGSGTAVNNMQPYTTLRYVICVQGIFPTQN</sequence>
<organism evidence="3 4">
    <name type="scientific">Lacinutrix gracilariae</name>
    <dbReference type="NCBI Taxonomy" id="1747198"/>
    <lineage>
        <taxon>Bacteria</taxon>
        <taxon>Pseudomonadati</taxon>
        <taxon>Bacteroidota</taxon>
        <taxon>Flavobacteriia</taxon>
        <taxon>Flavobacteriales</taxon>
        <taxon>Flavobacteriaceae</taxon>
        <taxon>Lacinutrix</taxon>
    </lineage>
</organism>
<dbReference type="Gene3D" id="3.90.1340.10">
    <property type="entry name" value="Phage tail collar domain"/>
    <property type="match status" value="1"/>
</dbReference>
<dbReference type="InterPro" id="IPR037053">
    <property type="entry name" value="Phage_tail_collar_dom_sf"/>
</dbReference>
<keyword evidence="1" id="KW-0732">Signal</keyword>
<dbReference type="Pfam" id="PF07484">
    <property type="entry name" value="Collar"/>
    <property type="match status" value="1"/>
</dbReference>
<protein>
    <submittedName>
        <fullName evidence="3">Phage tail protein</fullName>
    </submittedName>
</protein>
<keyword evidence="4" id="KW-1185">Reference proteome</keyword>
<dbReference type="EMBL" id="JBHULM010000011">
    <property type="protein sequence ID" value="MFD2542555.1"/>
    <property type="molecule type" value="Genomic_DNA"/>
</dbReference>
<name>A0ABW5K3T8_9FLAO</name>
<gene>
    <name evidence="3" type="ORF">ACFSSB_09520</name>
</gene>
<comment type="caution">
    <text evidence="3">The sequence shown here is derived from an EMBL/GenBank/DDBJ whole genome shotgun (WGS) entry which is preliminary data.</text>
</comment>
<evidence type="ECO:0000313" key="3">
    <source>
        <dbReference type="EMBL" id="MFD2542555.1"/>
    </source>
</evidence>
<evidence type="ECO:0000256" key="1">
    <source>
        <dbReference type="SAM" id="SignalP"/>
    </source>
</evidence>
<feature type="domain" description="Phage tail collar" evidence="2">
    <location>
        <begin position="28"/>
        <end position="84"/>
    </location>
</feature>
<feature type="chain" id="PRO_5046165853" evidence="1">
    <location>
        <begin position="23"/>
        <end position="196"/>
    </location>
</feature>
<accession>A0ABW5K3T8</accession>
<dbReference type="SUPFAM" id="SSF88874">
    <property type="entry name" value="Receptor-binding domain of short tail fibre protein gp12"/>
    <property type="match status" value="1"/>
</dbReference>
<evidence type="ECO:0000259" key="2">
    <source>
        <dbReference type="Pfam" id="PF07484"/>
    </source>
</evidence>
<dbReference type="InterPro" id="IPR011083">
    <property type="entry name" value="Phage_tail_collar_dom"/>
</dbReference>
<proteinExistence type="predicted"/>
<dbReference type="Proteomes" id="UP001597467">
    <property type="component" value="Unassembled WGS sequence"/>
</dbReference>
<reference evidence="4" key="1">
    <citation type="journal article" date="2019" name="Int. J. Syst. Evol. Microbiol.">
        <title>The Global Catalogue of Microorganisms (GCM) 10K type strain sequencing project: providing services to taxonomists for standard genome sequencing and annotation.</title>
        <authorList>
            <consortium name="The Broad Institute Genomics Platform"/>
            <consortium name="The Broad Institute Genome Sequencing Center for Infectious Disease"/>
            <person name="Wu L."/>
            <person name="Ma J."/>
        </authorList>
    </citation>
    <scope>NUCLEOTIDE SEQUENCE [LARGE SCALE GENOMIC DNA]</scope>
    <source>
        <strain evidence="4">KCTC 42808</strain>
    </source>
</reference>
<evidence type="ECO:0000313" key="4">
    <source>
        <dbReference type="Proteomes" id="UP001597467"/>
    </source>
</evidence>